<dbReference type="Pfam" id="PF00707">
    <property type="entry name" value="IF3_C"/>
    <property type="match status" value="1"/>
</dbReference>
<dbReference type="InterPro" id="IPR036787">
    <property type="entry name" value="T_IF-3_N_sf"/>
</dbReference>
<dbReference type="NCBIfam" id="TIGR00168">
    <property type="entry name" value="infC"/>
    <property type="match status" value="1"/>
</dbReference>
<feature type="domain" description="Translation initiation factor 3 N-terminal" evidence="6">
    <location>
        <begin position="77"/>
        <end position="143"/>
    </location>
</feature>
<dbReference type="InterPro" id="IPR001288">
    <property type="entry name" value="Translation_initiation_fac_3"/>
</dbReference>
<evidence type="ECO:0000256" key="2">
    <source>
        <dbReference type="ARBA" id="ARBA00022540"/>
    </source>
</evidence>
<dbReference type="SUPFAM" id="SSF54364">
    <property type="entry name" value="Translation initiation factor IF3, N-terminal domain"/>
    <property type="match status" value="1"/>
</dbReference>
<dbReference type="GO" id="GO:0032790">
    <property type="term" value="P:ribosome disassembly"/>
    <property type="evidence" value="ECO:0007669"/>
    <property type="project" value="TreeGrafter"/>
</dbReference>
<evidence type="ECO:0000256" key="4">
    <source>
        <dbReference type="SAM" id="MobiDB-lite"/>
    </source>
</evidence>
<feature type="compositionally biased region" description="Low complexity" evidence="4">
    <location>
        <begin position="52"/>
        <end position="67"/>
    </location>
</feature>
<dbReference type="InterPro" id="IPR036788">
    <property type="entry name" value="T_IF-3_C_sf"/>
</dbReference>
<evidence type="ECO:0008006" key="9">
    <source>
        <dbReference type="Google" id="ProtNLM"/>
    </source>
</evidence>
<dbReference type="InterPro" id="IPR019815">
    <property type="entry name" value="Translation_initiation_fac_3_C"/>
</dbReference>
<dbReference type="Gene3D" id="3.30.110.10">
    <property type="entry name" value="Translation initiation factor 3 (IF-3), C-terminal domain"/>
    <property type="match status" value="1"/>
</dbReference>
<evidence type="ECO:0000256" key="3">
    <source>
        <dbReference type="ARBA" id="ARBA00022917"/>
    </source>
</evidence>
<dbReference type="Proteomes" id="UP000014254">
    <property type="component" value="Unassembled WGS sequence"/>
</dbReference>
<organism evidence="7 8">
    <name type="scientific">Mucor circinelloides f. circinelloides (strain 1006PhL)</name>
    <name type="common">Mucormycosis agent</name>
    <name type="synonym">Calyptromyces circinelloides</name>
    <dbReference type="NCBI Taxonomy" id="1220926"/>
    <lineage>
        <taxon>Eukaryota</taxon>
        <taxon>Fungi</taxon>
        <taxon>Fungi incertae sedis</taxon>
        <taxon>Mucoromycota</taxon>
        <taxon>Mucoromycotina</taxon>
        <taxon>Mucoromycetes</taxon>
        <taxon>Mucorales</taxon>
        <taxon>Mucorineae</taxon>
        <taxon>Mucoraceae</taxon>
        <taxon>Mucor</taxon>
    </lineage>
</organism>
<proteinExistence type="inferred from homology"/>
<dbReference type="Gene3D" id="3.10.20.80">
    <property type="entry name" value="Translation initiation factor 3 (IF-3), N-terminal domain"/>
    <property type="match status" value="1"/>
</dbReference>
<dbReference type="PANTHER" id="PTHR10938">
    <property type="entry name" value="TRANSLATION INITIATION FACTOR IF-3"/>
    <property type="match status" value="1"/>
</dbReference>
<accession>S2JA04</accession>
<keyword evidence="2" id="KW-0396">Initiation factor</keyword>
<sequence length="236" mass="27587">MLSTRQLLKPALRLISQTNKYSSLAQALPIRSTVNGIQRQRQSLRPLNPLQPLQQQQQPQQPQQQAQKSPSGRSRRDEEISSRFITFVNEQGQVKERCRVKDVLLEFDRSRYFLIEVDPTVKPPVCRLFDKKSLFEKEKMNKKKKQTSPESVLKEIVFGWNVSEHDMEHKLNKAAQFLDKGNKVKIDIVYKRGQKRVDKETQEQVVSTVSSWMDQYKITKKPAFAGHNCSMQFERK</sequence>
<gene>
    <name evidence="7" type="ORF">HMPREF1544_06757</name>
</gene>
<dbReference type="SUPFAM" id="SSF55200">
    <property type="entry name" value="Translation initiation factor IF3, C-terminal domain"/>
    <property type="match status" value="1"/>
</dbReference>
<dbReference type="OrthoDB" id="21573at2759"/>
<dbReference type="GO" id="GO:0005739">
    <property type="term" value="C:mitochondrion"/>
    <property type="evidence" value="ECO:0007669"/>
    <property type="project" value="TreeGrafter"/>
</dbReference>
<dbReference type="GO" id="GO:0070124">
    <property type="term" value="P:mitochondrial translational initiation"/>
    <property type="evidence" value="ECO:0007669"/>
    <property type="project" value="TreeGrafter"/>
</dbReference>
<keyword evidence="3" id="KW-0648">Protein biosynthesis</keyword>
<reference evidence="8" key="1">
    <citation type="submission" date="2013-05" db="EMBL/GenBank/DDBJ databases">
        <title>The Genome sequence of Mucor circinelloides f. circinelloides 1006PhL.</title>
        <authorList>
            <consortium name="The Broad Institute Genomics Platform"/>
            <person name="Cuomo C."/>
            <person name="Earl A."/>
            <person name="Findley K."/>
            <person name="Lee S.C."/>
            <person name="Walker B."/>
            <person name="Young S."/>
            <person name="Zeng Q."/>
            <person name="Gargeya S."/>
            <person name="Fitzgerald M."/>
            <person name="Haas B."/>
            <person name="Abouelleil A."/>
            <person name="Allen A.W."/>
            <person name="Alvarado L."/>
            <person name="Arachchi H.M."/>
            <person name="Berlin A.M."/>
            <person name="Chapman S.B."/>
            <person name="Gainer-Dewar J."/>
            <person name="Goldberg J."/>
            <person name="Griggs A."/>
            <person name="Gujja S."/>
            <person name="Hansen M."/>
            <person name="Howarth C."/>
            <person name="Imamovic A."/>
            <person name="Ireland A."/>
            <person name="Larimer J."/>
            <person name="McCowan C."/>
            <person name="Murphy C."/>
            <person name="Pearson M."/>
            <person name="Poon T.W."/>
            <person name="Priest M."/>
            <person name="Roberts A."/>
            <person name="Saif S."/>
            <person name="Shea T."/>
            <person name="Sisk P."/>
            <person name="Sykes S."/>
            <person name="Wortman J."/>
            <person name="Nusbaum C."/>
            <person name="Birren B."/>
        </authorList>
    </citation>
    <scope>NUCLEOTIDE SEQUENCE [LARGE SCALE GENOMIC DNA]</scope>
    <source>
        <strain evidence="8">1006PhL</strain>
    </source>
</reference>
<evidence type="ECO:0000259" key="5">
    <source>
        <dbReference type="Pfam" id="PF00707"/>
    </source>
</evidence>
<evidence type="ECO:0000313" key="8">
    <source>
        <dbReference type="Proteomes" id="UP000014254"/>
    </source>
</evidence>
<dbReference type="PANTHER" id="PTHR10938:SF0">
    <property type="entry name" value="TRANSLATION INITIATION FACTOR IF-3, MITOCHONDRIAL"/>
    <property type="match status" value="1"/>
</dbReference>
<evidence type="ECO:0000313" key="7">
    <source>
        <dbReference type="EMBL" id="EPB86489.1"/>
    </source>
</evidence>
<dbReference type="FunCoup" id="S2JA04">
    <property type="interactions" value="216"/>
</dbReference>
<feature type="region of interest" description="Disordered" evidence="4">
    <location>
        <begin position="52"/>
        <end position="79"/>
    </location>
</feature>
<dbReference type="EMBL" id="KE123988">
    <property type="protein sequence ID" value="EPB86489.1"/>
    <property type="molecule type" value="Genomic_DNA"/>
</dbReference>
<keyword evidence="8" id="KW-1185">Reference proteome</keyword>
<name>S2JA04_MUCC1</name>
<dbReference type="AlphaFoldDB" id="S2JA04"/>
<dbReference type="InterPro" id="IPR019814">
    <property type="entry name" value="Translation_initiation_fac_3_N"/>
</dbReference>
<evidence type="ECO:0000256" key="1">
    <source>
        <dbReference type="ARBA" id="ARBA00005439"/>
    </source>
</evidence>
<dbReference type="STRING" id="1220926.S2JA04"/>
<feature type="domain" description="Translation initiation factor 3 C-terminal" evidence="5">
    <location>
        <begin position="153"/>
        <end position="235"/>
    </location>
</feature>
<dbReference type="VEuPathDB" id="FungiDB:HMPREF1544_06757"/>
<evidence type="ECO:0000259" key="6">
    <source>
        <dbReference type="Pfam" id="PF05198"/>
    </source>
</evidence>
<protein>
    <recommendedName>
        <fullName evidence="9">Translation initiation factor 3 N-terminal domain-containing protein</fullName>
    </recommendedName>
</protein>
<dbReference type="OMA" id="GTQTKAM"/>
<dbReference type="GO" id="GO:0003743">
    <property type="term" value="F:translation initiation factor activity"/>
    <property type="evidence" value="ECO:0007669"/>
    <property type="project" value="UniProtKB-KW"/>
</dbReference>
<comment type="similarity">
    <text evidence="1">Belongs to the IF-3 family.</text>
</comment>
<dbReference type="Pfam" id="PF05198">
    <property type="entry name" value="IF3_N"/>
    <property type="match status" value="1"/>
</dbReference>
<dbReference type="eggNOG" id="ENOG502QWD8">
    <property type="taxonomic scope" value="Eukaryota"/>
</dbReference>
<dbReference type="InParanoid" id="S2JA04"/>
<dbReference type="GO" id="GO:0043022">
    <property type="term" value="F:ribosome binding"/>
    <property type="evidence" value="ECO:0007669"/>
    <property type="project" value="TreeGrafter"/>
</dbReference>